<name>A0A0F7L8X5_9VIRU</name>
<reference evidence="1" key="2">
    <citation type="submission" date="2015-03" db="EMBL/GenBank/DDBJ databases">
        <authorList>
            <person name="Chow C.-E.T."/>
            <person name="Winget D.M."/>
            <person name="White R.A.III."/>
            <person name="Hallam S.J."/>
            <person name="Suttle C.A."/>
        </authorList>
    </citation>
    <scope>NUCLEOTIDE SEQUENCE</scope>
    <source>
        <strain evidence="1">H4084948</strain>
    </source>
</reference>
<dbReference type="EMBL" id="KR029595">
    <property type="protein sequence ID" value="AKH47481.1"/>
    <property type="molecule type" value="Genomic_DNA"/>
</dbReference>
<proteinExistence type="predicted"/>
<sequence length="105" mass="12544">MYIKSIELEETEINLITSEIVKELDKIVLLDSFDLEVITQINDQVTSYTLIKGKIIGDEPEIWYSKQFEMTFTDLHGYLIKCKDWEEKQYKELEKQFESKIMELI</sequence>
<accession>A0A0F7L8X5</accession>
<organism evidence="1">
    <name type="scientific">uncultured marine virus</name>
    <dbReference type="NCBI Taxonomy" id="186617"/>
    <lineage>
        <taxon>Viruses</taxon>
        <taxon>environmental samples</taxon>
    </lineage>
</organism>
<evidence type="ECO:0000313" key="1">
    <source>
        <dbReference type="EMBL" id="AKH47481.1"/>
    </source>
</evidence>
<reference evidence="1" key="1">
    <citation type="journal article" date="2015" name="Front. Microbiol.">
        <title>Combining genomic sequencing methods to explore viral diversity and reveal potential virus-host interactions.</title>
        <authorList>
            <person name="Chow C.E."/>
            <person name="Winget D.M."/>
            <person name="White R.A.III."/>
            <person name="Hallam S.J."/>
            <person name="Suttle C.A."/>
        </authorList>
    </citation>
    <scope>NUCLEOTIDE SEQUENCE</scope>
    <source>
        <strain evidence="1">H4084948</strain>
    </source>
</reference>
<protein>
    <submittedName>
        <fullName evidence="1">Uncharacterized protein</fullName>
    </submittedName>
</protein>